<name>A0ABR3EZZ4_9AGAR</name>
<organism evidence="2 3">
    <name type="scientific">Marasmius crinis-equi</name>
    <dbReference type="NCBI Taxonomy" id="585013"/>
    <lineage>
        <taxon>Eukaryota</taxon>
        <taxon>Fungi</taxon>
        <taxon>Dikarya</taxon>
        <taxon>Basidiomycota</taxon>
        <taxon>Agaricomycotina</taxon>
        <taxon>Agaricomycetes</taxon>
        <taxon>Agaricomycetidae</taxon>
        <taxon>Agaricales</taxon>
        <taxon>Marasmiineae</taxon>
        <taxon>Marasmiaceae</taxon>
        <taxon>Marasmius</taxon>
    </lineage>
</organism>
<gene>
    <name evidence="2" type="ORF">V5O48_013478</name>
</gene>
<evidence type="ECO:0008006" key="4">
    <source>
        <dbReference type="Google" id="ProtNLM"/>
    </source>
</evidence>
<evidence type="ECO:0000256" key="1">
    <source>
        <dbReference type="SAM" id="MobiDB-lite"/>
    </source>
</evidence>
<dbReference type="Proteomes" id="UP001465976">
    <property type="component" value="Unassembled WGS sequence"/>
</dbReference>
<evidence type="ECO:0000313" key="3">
    <source>
        <dbReference type="Proteomes" id="UP001465976"/>
    </source>
</evidence>
<feature type="region of interest" description="Disordered" evidence="1">
    <location>
        <begin position="101"/>
        <end position="120"/>
    </location>
</feature>
<evidence type="ECO:0000313" key="2">
    <source>
        <dbReference type="EMBL" id="KAL0568508.1"/>
    </source>
</evidence>
<reference evidence="2 3" key="1">
    <citation type="submission" date="2024-02" db="EMBL/GenBank/DDBJ databases">
        <title>A draft genome for the cacao thread blight pathogen Marasmius crinis-equi.</title>
        <authorList>
            <person name="Cohen S.P."/>
            <person name="Baruah I.K."/>
            <person name="Amoako-Attah I."/>
            <person name="Bukari Y."/>
            <person name="Meinhardt L.W."/>
            <person name="Bailey B.A."/>
        </authorList>
    </citation>
    <scope>NUCLEOTIDE SEQUENCE [LARGE SCALE GENOMIC DNA]</scope>
    <source>
        <strain evidence="2 3">GH-76</strain>
    </source>
</reference>
<dbReference type="EMBL" id="JBAHYK010001323">
    <property type="protein sequence ID" value="KAL0568508.1"/>
    <property type="molecule type" value="Genomic_DNA"/>
</dbReference>
<protein>
    <recommendedName>
        <fullName evidence="4">MULE transposase domain-containing protein</fullName>
    </recommendedName>
</protein>
<keyword evidence="3" id="KW-1185">Reference proteome</keyword>
<comment type="caution">
    <text evidence="2">The sequence shown here is derived from an EMBL/GenBank/DDBJ whole genome shotgun (WGS) entry which is preliminary data.</text>
</comment>
<sequence length="368" mass="42873">MVIKKRILALEQFTVQLHDKYGIKPLHCHVDKDMVIQVVQKVWPNVNILLCQQHFNCAIKDCLKKNKLSTTPYDPIQAHTKFTFIDIKFCPAGPADLSKVEGGNVNAESQPLSPPPPPTQNPNTLLIHIQSPDTPTNNATTPLMRFMCSQAKKIDDKNDDEIEEKKVFCYCHLCQLILDMMNHYYCTHPMIPGYSAPMPEGIWYWAVKEIYQYCSQNDLCKTWVYLWKNWYCTGHWQLWTHCSNPKKIPHLKTIMILESHWKHLKHDYRDHFSNPHINFLVWTVVMKAGHAFLSTSQNILVDNRRWTHCLSWRKPFKCEWQQCGTNPHNPSIQSQVQTKFILVDLYLPIFCFEPIPPLETPGLFCTGG</sequence>
<proteinExistence type="predicted"/>
<accession>A0ABR3EZZ4</accession>